<sequence>MAYHVKLTNCRNFPTHGFGSQQHSADLEVLPDISDYDSVKLTNCRNFPTHGFGSQQHSADLEVLPDISDYDSGLDQDVKDRFWKDLDEMMHSIPHIEKFFIGGDFNGHIGVGARGYDDVHGGYDFRNRNEGGNSLLDFSRAFDLVIANSCFPKREEHLVTFQNSMGKTQIDYLLYRKCDKVESTNEEEKRTYRECYRKAKKEANLAVTTAKNAAFARLYEELEGKGGDKKLYRLAKVRERKARDLVQGDRRIVLDEFENSENQRDFGYYRCIIVEEVEEVMRKMCRGRATGTDEILVEFGKSMGRAGLEWLTGLFNAIFKTNNMPEEWRWSMIVPFYKNKGDIQNCNNYRDIKLLSHTMKVWERVVEAMVRRYVSIFKESIWIHAKALDYGNDSSGKEINRVVQGEEEGFAYDVY</sequence>
<evidence type="ECO:0000313" key="1">
    <source>
        <dbReference type="Proteomes" id="UP000189701"/>
    </source>
</evidence>
<keyword evidence="1" id="KW-1185">Reference proteome</keyword>
<evidence type="ECO:0000313" key="2">
    <source>
        <dbReference type="RefSeq" id="XP_009797031.1"/>
    </source>
</evidence>
<organism evidence="1 2">
    <name type="scientific">Nicotiana sylvestris</name>
    <name type="common">Wood tobacco</name>
    <name type="synonym">South American tobacco</name>
    <dbReference type="NCBI Taxonomy" id="4096"/>
    <lineage>
        <taxon>Eukaryota</taxon>
        <taxon>Viridiplantae</taxon>
        <taxon>Streptophyta</taxon>
        <taxon>Embryophyta</taxon>
        <taxon>Tracheophyta</taxon>
        <taxon>Spermatophyta</taxon>
        <taxon>Magnoliopsida</taxon>
        <taxon>eudicotyledons</taxon>
        <taxon>Gunneridae</taxon>
        <taxon>Pentapetalae</taxon>
        <taxon>asterids</taxon>
        <taxon>lamiids</taxon>
        <taxon>Solanales</taxon>
        <taxon>Solanaceae</taxon>
        <taxon>Nicotianoideae</taxon>
        <taxon>Nicotianeae</taxon>
        <taxon>Nicotiana</taxon>
    </lineage>
</organism>
<dbReference type="InterPro" id="IPR027124">
    <property type="entry name" value="Swc5/CFDP1/2"/>
</dbReference>
<dbReference type="RefSeq" id="XP_009797031.1">
    <property type="nucleotide sequence ID" value="XM_009798729.1"/>
</dbReference>
<name>A0A1U7Y504_NICSY</name>
<dbReference type="SUPFAM" id="SSF56219">
    <property type="entry name" value="DNase I-like"/>
    <property type="match status" value="1"/>
</dbReference>
<dbReference type="InterPro" id="IPR036691">
    <property type="entry name" value="Endo/exonu/phosph_ase_sf"/>
</dbReference>
<proteinExistence type="predicted"/>
<dbReference type="Gene3D" id="3.60.10.10">
    <property type="entry name" value="Endonuclease/exonuclease/phosphatase"/>
    <property type="match status" value="1"/>
</dbReference>
<dbReference type="eggNOG" id="KOG1075">
    <property type="taxonomic scope" value="Eukaryota"/>
</dbReference>
<dbReference type="STRING" id="4096.A0A1U7Y504"/>
<reference evidence="1" key="1">
    <citation type="journal article" date="2013" name="Genome Biol.">
        <title>Reference genomes and transcriptomes of Nicotiana sylvestris and Nicotiana tomentosiformis.</title>
        <authorList>
            <person name="Sierro N."/>
            <person name="Battey J.N."/>
            <person name="Ouadi S."/>
            <person name="Bovet L."/>
            <person name="Goepfert S."/>
            <person name="Bakaher N."/>
            <person name="Peitsch M.C."/>
            <person name="Ivanov N.V."/>
        </authorList>
    </citation>
    <scope>NUCLEOTIDE SEQUENCE [LARGE SCALE GENOMIC DNA]</scope>
</reference>
<reference evidence="2" key="2">
    <citation type="submission" date="2025-08" db="UniProtKB">
        <authorList>
            <consortium name="RefSeq"/>
        </authorList>
    </citation>
    <scope>IDENTIFICATION</scope>
    <source>
        <tissue evidence="2">Leaf</tissue>
    </source>
</reference>
<gene>
    <name evidence="2" type="primary">LOC104243532</name>
</gene>
<protein>
    <submittedName>
        <fullName evidence="2">Uncharacterized protein LOC104243532</fullName>
    </submittedName>
</protein>
<dbReference type="AlphaFoldDB" id="A0A1U7Y504"/>
<dbReference type="PANTHER" id="PTHR23227:SF67">
    <property type="entry name" value="CRANIOFACIAL DEVELOPMENT PROTEIN 2-LIKE"/>
    <property type="match status" value="1"/>
</dbReference>
<accession>A0A1U7Y504</accession>
<dbReference type="PANTHER" id="PTHR23227">
    <property type="entry name" value="BUCENTAUR RELATED"/>
    <property type="match status" value="1"/>
</dbReference>
<dbReference type="Proteomes" id="UP000189701">
    <property type="component" value="Unplaced"/>
</dbReference>